<dbReference type="EMBL" id="JAAMAY010000014">
    <property type="protein sequence ID" value="NTC28409.1"/>
    <property type="molecule type" value="Genomic_DNA"/>
</dbReference>
<sequence>MASIQKKIILASIAIFSITGSAAGVGIWATNTLNRNSTDVSRSAEILHNHMRADMMHDALRSDVLAAILSTNDTMGLSFDAVKADLAEHEATFLEALKLNKALTEGTNAKAVIESVEKPLQSYLESAKTVVGLVNADPGAATKMIPDFMRQFTTLETAMETASEQIDALSEATVAESQETKAVIELVLEGLLVLATLFCVGLFILTRKTVTGPILRLSKTMEILASGDTSQPPSGMDRKDEIGSMSAAVEIFRQAAIANRALEEQAAAARLQAEADQAAARQQAEDDASERLRIATSGLATGLKRLASGDLAFQLDQPFAPQFEALRHDFNSSVRQLGETLFAISDGISTIDGSSREIAAGAGDLSRRTENQAASLEQTAAALDEITVNVSNANKRAAEARLAATDANHSALKSVEVVSHAEEAMRRIETSSRQITGIVGAIDEIAFQTNLLALNAGVEAARAGEAGKGFAVVAQEVRDLAQRAAKAASEIRDHIRQSSTEVESGVKLVLDTGTALKEIGERIAGIDRHMNAIATSATEQSTGLAEINAAVNSMDHATQQNAAMVEQSTAASAMLAAETAKLRSLVSRFRLEMESAGSRDVTRRVA</sequence>
<dbReference type="SMART" id="SM00304">
    <property type="entry name" value="HAMP"/>
    <property type="match status" value="2"/>
</dbReference>
<dbReference type="GO" id="GO:0007165">
    <property type="term" value="P:signal transduction"/>
    <property type="evidence" value="ECO:0007669"/>
    <property type="project" value="UniProtKB-KW"/>
</dbReference>
<dbReference type="AlphaFoldDB" id="A0AA44F403"/>
<keyword evidence="4" id="KW-0807">Transducer</keyword>
<gene>
    <name evidence="8" type="ORF">G6M46_09595</name>
</gene>
<dbReference type="PANTHER" id="PTHR43531:SF11">
    <property type="entry name" value="METHYL-ACCEPTING CHEMOTAXIS PROTEIN 3"/>
    <property type="match status" value="1"/>
</dbReference>
<feature type="domain" description="HAMP" evidence="7">
    <location>
        <begin position="208"/>
        <end position="261"/>
    </location>
</feature>
<name>A0AA44F403_AGRTU</name>
<dbReference type="SUPFAM" id="SSF58104">
    <property type="entry name" value="Methyl-accepting chemotaxis protein (MCP) signaling domain"/>
    <property type="match status" value="1"/>
</dbReference>
<protein>
    <submittedName>
        <fullName evidence="8">Methyl-accepting chemotaxis protein</fullName>
    </submittedName>
</protein>
<comment type="similarity">
    <text evidence="3">Belongs to the methyl-accepting chemotaxis (MCP) protein family.</text>
</comment>
<dbReference type="InterPro" id="IPR003660">
    <property type="entry name" value="HAMP_dom"/>
</dbReference>
<keyword evidence="5" id="KW-0175">Coiled coil</keyword>
<dbReference type="InterPro" id="IPR004090">
    <property type="entry name" value="Chemotax_Me-accpt_rcpt"/>
</dbReference>
<dbReference type="FunFam" id="1.10.287.950:FF:000001">
    <property type="entry name" value="Methyl-accepting chemotaxis sensory transducer"/>
    <property type="match status" value="1"/>
</dbReference>
<dbReference type="Gene3D" id="6.10.340.10">
    <property type="match status" value="1"/>
</dbReference>
<dbReference type="SUPFAM" id="SSF158472">
    <property type="entry name" value="HAMP domain-like"/>
    <property type="match status" value="1"/>
</dbReference>
<dbReference type="PROSITE" id="PS50111">
    <property type="entry name" value="CHEMOTAXIS_TRANSDUC_2"/>
    <property type="match status" value="1"/>
</dbReference>
<evidence type="ECO:0000256" key="4">
    <source>
        <dbReference type="PROSITE-ProRule" id="PRU00284"/>
    </source>
</evidence>
<dbReference type="GO" id="GO:0005886">
    <property type="term" value="C:plasma membrane"/>
    <property type="evidence" value="ECO:0007669"/>
    <property type="project" value="TreeGrafter"/>
</dbReference>
<dbReference type="PANTHER" id="PTHR43531">
    <property type="entry name" value="PROTEIN ICFG"/>
    <property type="match status" value="1"/>
</dbReference>
<evidence type="ECO:0000256" key="5">
    <source>
        <dbReference type="SAM" id="Coils"/>
    </source>
</evidence>
<keyword evidence="2" id="KW-0145">Chemotaxis</keyword>
<evidence type="ECO:0000313" key="9">
    <source>
        <dbReference type="Proteomes" id="UP000702952"/>
    </source>
</evidence>
<accession>A0AA44F403</accession>
<feature type="domain" description="HAMP" evidence="7">
    <location>
        <begin position="299"/>
        <end position="342"/>
    </location>
</feature>
<dbReference type="CDD" id="cd11386">
    <property type="entry name" value="MCP_signal"/>
    <property type="match status" value="1"/>
</dbReference>
<evidence type="ECO:0000256" key="1">
    <source>
        <dbReference type="ARBA" id="ARBA00004370"/>
    </source>
</evidence>
<dbReference type="Gene3D" id="1.10.287.950">
    <property type="entry name" value="Methyl-accepting chemotaxis protein"/>
    <property type="match status" value="1"/>
</dbReference>
<organism evidence="8 9">
    <name type="scientific">Agrobacterium tumefaciens</name>
    <dbReference type="NCBI Taxonomy" id="358"/>
    <lineage>
        <taxon>Bacteria</taxon>
        <taxon>Pseudomonadati</taxon>
        <taxon>Pseudomonadota</taxon>
        <taxon>Alphaproteobacteria</taxon>
        <taxon>Hyphomicrobiales</taxon>
        <taxon>Rhizobiaceae</taxon>
        <taxon>Rhizobium/Agrobacterium group</taxon>
        <taxon>Agrobacterium</taxon>
        <taxon>Agrobacterium tumefaciens complex</taxon>
    </lineage>
</organism>
<feature type="coiled-coil region" evidence="5">
    <location>
        <begin position="366"/>
        <end position="403"/>
    </location>
</feature>
<proteinExistence type="inferred from homology"/>
<evidence type="ECO:0000313" key="8">
    <source>
        <dbReference type="EMBL" id="NTC28409.1"/>
    </source>
</evidence>
<dbReference type="Pfam" id="PF00015">
    <property type="entry name" value="MCPsignal"/>
    <property type="match status" value="1"/>
</dbReference>
<dbReference type="InterPro" id="IPR004089">
    <property type="entry name" value="MCPsignal_dom"/>
</dbReference>
<dbReference type="PRINTS" id="PR00260">
    <property type="entry name" value="CHEMTRNSDUCR"/>
</dbReference>
<comment type="subcellular location">
    <subcellularLocation>
        <location evidence="1">Membrane</location>
    </subcellularLocation>
</comment>
<evidence type="ECO:0000259" key="7">
    <source>
        <dbReference type="PROSITE" id="PS50885"/>
    </source>
</evidence>
<evidence type="ECO:0000256" key="2">
    <source>
        <dbReference type="ARBA" id="ARBA00022500"/>
    </source>
</evidence>
<evidence type="ECO:0000256" key="3">
    <source>
        <dbReference type="ARBA" id="ARBA00029447"/>
    </source>
</evidence>
<reference evidence="8" key="1">
    <citation type="journal article" date="2020" name="Science">
        <title>Unexpected conservation and global transmission of agrobacterial virulence plasmids.</title>
        <authorList>
            <person name="Weisberg A.J."/>
            <person name="Davis E.W. 2nd"/>
            <person name="Tabima J."/>
            <person name="Belcher M.S."/>
            <person name="Miller M."/>
            <person name="Kuo C.H."/>
            <person name="Loper J.E."/>
            <person name="Grunwald N.J."/>
            <person name="Putnam M.L."/>
            <person name="Chang J.H."/>
        </authorList>
    </citation>
    <scope>NUCLEOTIDE SEQUENCE</scope>
    <source>
        <strain evidence="8">17-1853-1a</strain>
    </source>
</reference>
<evidence type="ECO:0000259" key="6">
    <source>
        <dbReference type="PROSITE" id="PS50111"/>
    </source>
</evidence>
<dbReference type="PROSITE" id="PS50885">
    <property type="entry name" value="HAMP"/>
    <property type="match status" value="2"/>
</dbReference>
<dbReference type="GO" id="GO:0006935">
    <property type="term" value="P:chemotaxis"/>
    <property type="evidence" value="ECO:0007669"/>
    <property type="project" value="UniProtKB-KW"/>
</dbReference>
<dbReference type="GO" id="GO:0004888">
    <property type="term" value="F:transmembrane signaling receptor activity"/>
    <property type="evidence" value="ECO:0007669"/>
    <property type="project" value="InterPro"/>
</dbReference>
<feature type="domain" description="Methyl-accepting transducer" evidence="6">
    <location>
        <begin position="347"/>
        <end position="576"/>
    </location>
</feature>
<comment type="caution">
    <text evidence="8">The sequence shown here is derived from an EMBL/GenBank/DDBJ whole genome shotgun (WGS) entry which is preliminary data.</text>
</comment>
<dbReference type="InterPro" id="IPR051310">
    <property type="entry name" value="MCP_chemotaxis"/>
</dbReference>
<dbReference type="RefSeq" id="WP_065659544.1">
    <property type="nucleotide sequence ID" value="NZ_CP123839.1"/>
</dbReference>
<dbReference type="Pfam" id="PF00672">
    <property type="entry name" value="HAMP"/>
    <property type="match status" value="1"/>
</dbReference>
<dbReference type="SMART" id="SM00283">
    <property type="entry name" value="MA"/>
    <property type="match status" value="1"/>
</dbReference>
<dbReference type="Proteomes" id="UP000702952">
    <property type="component" value="Unassembled WGS sequence"/>
</dbReference>